<keyword evidence="4" id="KW-0805">Transcription regulation</keyword>
<keyword evidence="3" id="KW-0862">Zinc</keyword>
<dbReference type="PANTHER" id="PTHR47782:SF12">
    <property type="entry name" value="ZN(II)2CYS6 TRANSCRIPTION FACTOR (EUROFUNG)"/>
    <property type="match status" value="1"/>
</dbReference>
<dbReference type="GO" id="GO:0006351">
    <property type="term" value="P:DNA-templated transcription"/>
    <property type="evidence" value="ECO:0007669"/>
    <property type="project" value="InterPro"/>
</dbReference>
<dbReference type="InterPro" id="IPR007219">
    <property type="entry name" value="XnlR_reg_dom"/>
</dbReference>
<dbReference type="Pfam" id="PF00172">
    <property type="entry name" value="Zn_clus"/>
    <property type="match status" value="1"/>
</dbReference>
<evidence type="ECO:0000256" key="3">
    <source>
        <dbReference type="ARBA" id="ARBA00022833"/>
    </source>
</evidence>
<dbReference type="GO" id="GO:0043565">
    <property type="term" value="F:sequence-specific DNA binding"/>
    <property type="evidence" value="ECO:0007669"/>
    <property type="project" value="TreeGrafter"/>
</dbReference>
<evidence type="ECO:0000256" key="2">
    <source>
        <dbReference type="ARBA" id="ARBA00022723"/>
    </source>
</evidence>
<feature type="region of interest" description="Disordered" evidence="8">
    <location>
        <begin position="1"/>
        <end position="24"/>
    </location>
</feature>
<dbReference type="InterPro" id="IPR052202">
    <property type="entry name" value="Yeast_MetPath_Reg"/>
</dbReference>
<feature type="region of interest" description="Disordered" evidence="8">
    <location>
        <begin position="89"/>
        <end position="128"/>
    </location>
</feature>
<name>A0A3D8S915_9HELO</name>
<feature type="domain" description="Xylanolytic transcriptional activator regulatory" evidence="9">
    <location>
        <begin position="317"/>
        <end position="389"/>
    </location>
</feature>
<dbReference type="CDD" id="cd00067">
    <property type="entry name" value="GAL4"/>
    <property type="match status" value="1"/>
</dbReference>
<dbReference type="AlphaFoldDB" id="A0A3D8S915"/>
<dbReference type="GO" id="GO:0005634">
    <property type="term" value="C:nucleus"/>
    <property type="evidence" value="ECO:0007669"/>
    <property type="project" value="UniProtKB-SubCell"/>
</dbReference>
<dbReference type="Pfam" id="PF04082">
    <property type="entry name" value="Fungal_trans"/>
    <property type="match status" value="1"/>
</dbReference>
<dbReference type="Proteomes" id="UP000256645">
    <property type="component" value="Unassembled WGS sequence"/>
</dbReference>
<evidence type="ECO:0000256" key="8">
    <source>
        <dbReference type="SAM" id="MobiDB-lite"/>
    </source>
</evidence>
<reference evidence="10 11" key="1">
    <citation type="journal article" date="2018" name="IMA Fungus">
        <title>IMA Genome-F 9: Draft genome sequence of Annulohypoxylon stygium, Aspergillus mulundensis, Berkeleyomyces basicola (syn. Thielaviopsis basicola), Ceratocystis smalleyi, two Cercospora beticola strains, Coleophoma cylindrospora, Fusarium fracticaudum, Phialophora cf. hyalina, and Morchella septimelata.</title>
        <authorList>
            <person name="Wingfield B.D."/>
            <person name="Bills G.F."/>
            <person name="Dong Y."/>
            <person name="Huang W."/>
            <person name="Nel W.J."/>
            <person name="Swalarsk-Parry B.S."/>
            <person name="Vaghefi N."/>
            <person name="Wilken P.M."/>
            <person name="An Z."/>
            <person name="de Beer Z.W."/>
            <person name="De Vos L."/>
            <person name="Chen L."/>
            <person name="Duong T.A."/>
            <person name="Gao Y."/>
            <person name="Hammerbacher A."/>
            <person name="Kikkert J.R."/>
            <person name="Li Y."/>
            <person name="Li H."/>
            <person name="Li K."/>
            <person name="Li Q."/>
            <person name="Liu X."/>
            <person name="Ma X."/>
            <person name="Naidoo K."/>
            <person name="Pethybridge S.J."/>
            <person name="Sun J."/>
            <person name="Steenkamp E.T."/>
            <person name="van der Nest M.A."/>
            <person name="van Wyk S."/>
            <person name="Wingfield M.J."/>
            <person name="Xiong C."/>
            <person name="Yue Q."/>
            <person name="Zhang X."/>
        </authorList>
    </citation>
    <scope>NUCLEOTIDE SEQUENCE [LARGE SCALE GENOMIC DNA]</scope>
    <source>
        <strain evidence="10 11">BP6252</strain>
    </source>
</reference>
<keyword evidence="5" id="KW-0238">DNA-binding</keyword>
<dbReference type="GO" id="GO:0045944">
    <property type="term" value="P:positive regulation of transcription by RNA polymerase II"/>
    <property type="evidence" value="ECO:0007669"/>
    <property type="project" value="TreeGrafter"/>
</dbReference>
<evidence type="ECO:0000256" key="5">
    <source>
        <dbReference type="ARBA" id="ARBA00023125"/>
    </source>
</evidence>
<evidence type="ECO:0000256" key="6">
    <source>
        <dbReference type="ARBA" id="ARBA00023163"/>
    </source>
</evidence>
<keyword evidence="7" id="KW-0539">Nucleus</keyword>
<dbReference type="EMBL" id="PDLM01000003">
    <property type="protein sequence ID" value="RDW82783.1"/>
    <property type="molecule type" value="Genomic_DNA"/>
</dbReference>
<accession>A0A3D8S915</accession>
<dbReference type="PANTHER" id="PTHR47782">
    <property type="entry name" value="ZN(II)2CYS6 TRANSCRIPTION FACTOR (EUROFUNG)-RELATED"/>
    <property type="match status" value="1"/>
</dbReference>
<keyword evidence="2" id="KW-0479">Metal-binding</keyword>
<keyword evidence="11" id="KW-1185">Reference proteome</keyword>
<organism evidence="10 11">
    <name type="scientific">Coleophoma cylindrospora</name>
    <dbReference type="NCBI Taxonomy" id="1849047"/>
    <lineage>
        <taxon>Eukaryota</taxon>
        <taxon>Fungi</taxon>
        <taxon>Dikarya</taxon>
        <taxon>Ascomycota</taxon>
        <taxon>Pezizomycotina</taxon>
        <taxon>Leotiomycetes</taxon>
        <taxon>Helotiales</taxon>
        <taxon>Dermateaceae</taxon>
        <taxon>Coleophoma</taxon>
    </lineage>
</organism>
<dbReference type="CDD" id="cd12148">
    <property type="entry name" value="fungal_TF_MHR"/>
    <property type="match status" value="1"/>
</dbReference>
<keyword evidence="6" id="KW-0804">Transcription</keyword>
<evidence type="ECO:0000256" key="1">
    <source>
        <dbReference type="ARBA" id="ARBA00004123"/>
    </source>
</evidence>
<evidence type="ECO:0000313" key="10">
    <source>
        <dbReference type="EMBL" id="RDW82783.1"/>
    </source>
</evidence>
<dbReference type="InterPro" id="IPR036864">
    <property type="entry name" value="Zn2-C6_fun-type_DNA-bd_sf"/>
</dbReference>
<gene>
    <name evidence="10" type="ORF">BP6252_03895</name>
</gene>
<evidence type="ECO:0000256" key="7">
    <source>
        <dbReference type="ARBA" id="ARBA00023242"/>
    </source>
</evidence>
<dbReference type="SMART" id="SM00906">
    <property type="entry name" value="Fungal_trans"/>
    <property type="match status" value="1"/>
</dbReference>
<evidence type="ECO:0000313" key="11">
    <source>
        <dbReference type="Proteomes" id="UP000256645"/>
    </source>
</evidence>
<comment type="caution">
    <text evidence="10">The sequence shown here is derived from an EMBL/GenBank/DDBJ whole genome shotgun (WGS) entry which is preliminary data.</text>
</comment>
<protein>
    <recommendedName>
        <fullName evidence="9">Xylanolytic transcriptional activator regulatory domain-containing protein</fullName>
    </recommendedName>
</protein>
<proteinExistence type="predicted"/>
<dbReference type="OrthoDB" id="2399539at2759"/>
<comment type="subcellular location">
    <subcellularLocation>
        <location evidence="1">Nucleus</location>
    </subcellularLocation>
</comment>
<evidence type="ECO:0000256" key="4">
    <source>
        <dbReference type="ARBA" id="ARBA00023015"/>
    </source>
</evidence>
<sequence length="683" mass="76505">MPEPRDPPTVQPEAQRPAKRTRCDGTKPCASCKNLNLNCEFIIPQKPTLIEKKHYVKALEDRVAYLESFLAKEGIGALELGRDHLKLGHNPNSTIRPQHGHNIPDGLRNGSTSPNSGEESLGESPEEADSLNSVLRDLSLEATGGYIGASASISMGRMVTSIVKGREQDGVSRGMAGVQSRVEPLEQSVFRKNSDIVIGHEEPMLVSRAVADRLLTGYMKHISTRWPILFTPQLRRLDANKDFIEDTYEKSTLHLVYAIGGRFLETTGEAGPFYPEMHYNEALQHLDEILRFHDTRSIITLLLLAIYCLRAPGGPGAWTYVGLAMRICIDLGLHRKVRKERMGLEAEMRKRIFWSCYFLDRQVSIVLGRPFAISDHDIDVPLPLEVDEASDDINDFYRAAASTPTSAPAISTSLSSFLHVLRLRRIESSIQHRIYRVDRESSQTVSNAEIDYFVEQLEHWKSMIPLDTHKKVDSESTSFDGYDYYVGVLYRLVSYANLSIPDVELRHLKACAEACGGTVFLAGLTLIYCIWISPAEIFNISTSNNLNSCSIVLYIITERWPGARRYRDAFEGIKHTIIDLVSRGEHRPRKVVAEVASQSKNLGINVDEEGGDEFWSMVSDMAGNDRQYPDFQEDTSLGTFVSDPNFDAQLITGNMDTAIGFEMDGLLSNTELFGDMELKVGNF</sequence>
<dbReference type="GO" id="GO:0008270">
    <property type="term" value="F:zinc ion binding"/>
    <property type="evidence" value="ECO:0007669"/>
    <property type="project" value="InterPro"/>
</dbReference>
<dbReference type="InterPro" id="IPR001138">
    <property type="entry name" value="Zn2Cys6_DnaBD"/>
</dbReference>
<evidence type="ECO:0000259" key="9">
    <source>
        <dbReference type="SMART" id="SM00906"/>
    </source>
</evidence>
<dbReference type="Gene3D" id="4.10.240.10">
    <property type="entry name" value="Zn(2)-C6 fungal-type DNA-binding domain"/>
    <property type="match status" value="1"/>
</dbReference>
<dbReference type="GO" id="GO:0000981">
    <property type="term" value="F:DNA-binding transcription factor activity, RNA polymerase II-specific"/>
    <property type="evidence" value="ECO:0007669"/>
    <property type="project" value="InterPro"/>
</dbReference>